<dbReference type="PRINTS" id="PR00723">
    <property type="entry name" value="SUBTILISIN"/>
</dbReference>
<dbReference type="InterPro" id="IPR015500">
    <property type="entry name" value="Peptidase_S8_subtilisin-rel"/>
</dbReference>
<evidence type="ECO:0000313" key="7">
    <source>
        <dbReference type="EMBL" id="RUO76978.1"/>
    </source>
</evidence>
<dbReference type="InterPro" id="IPR002369">
    <property type="entry name" value="Integrin_bsu_VWA"/>
</dbReference>
<dbReference type="RefSeq" id="WP_126783249.1">
    <property type="nucleotide sequence ID" value="NZ_PIQF01000001.1"/>
</dbReference>
<dbReference type="Gene3D" id="3.40.50.410">
    <property type="entry name" value="von Willebrand factor, type A domain"/>
    <property type="match status" value="1"/>
</dbReference>
<evidence type="ECO:0000256" key="1">
    <source>
        <dbReference type="ARBA" id="ARBA00022670"/>
    </source>
</evidence>
<keyword evidence="3" id="KW-0720">Serine protease</keyword>
<comment type="similarity">
    <text evidence="4">Belongs to the peptidase S8 family.</text>
</comment>
<gene>
    <name evidence="7" type="ORF">CWI81_00270</name>
</gene>
<dbReference type="InterPro" id="IPR000209">
    <property type="entry name" value="Peptidase_S8/S53_dom"/>
</dbReference>
<dbReference type="Pfam" id="PF22352">
    <property type="entry name" value="K319L-like_PKD"/>
    <property type="match status" value="1"/>
</dbReference>
<organism evidence="7 8">
    <name type="scientific">Idiomarina seosinensis</name>
    <dbReference type="NCBI Taxonomy" id="281739"/>
    <lineage>
        <taxon>Bacteria</taxon>
        <taxon>Pseudomonadati</taxon>
        <taxon>Pseudomonadota</taxon>
        <taxon>Gammaproteobacteria</taxon>
        <taxon>Alteromonadales</taxon>
        <taxon>Idiomarinaceae</taxon>
        <taxon>Idiomarina</taxon>
    </lineage>
</organism>
<dbReference type="PROSITE" id="PS51892">
    <property type="entry name" value="SUBTILASE"/>
    <property type="match status" value="1"/>
</dbReference>
<protein>
    <recommendedName>
        <fullName evidence="6">VWFA domain-containing protein</fullName>
    </recommendedName>
</protein>
<dbReference type="GO" id="GO:0004252">
    <property type="term" value="F:serine-type endopeptidase activity"/>
    <property type="evidence" value="ECO:0007669"/>
    <property type="project" value="InterPro"/>
</dbReference>
<dbReference type="AlphaFoldDB" id="A0A432ZG82"/>
<dbReference type="Pfam" id="PF00362">
    <property type="entry name" value="Integrin_beta"/>
    <property type="match status" value="1"/>
</dbReference>
<feature type="domain" description="VWFA" evidence="6">
    <location>
        <begin position="908"/>
        <end position="1098"/>
    </location>
</feature>
<dbReference type="OrthoDB" id="6396340at2"/>
<dbReference type="InterPro" id="IPR036852">
    <property type="entry name" value="Peptidase_S8/S53_dom_sf"/>
</dbReference>
<dbReference type="InterPro" id="IPR036465">
    <property type="entry name" value="vWFA_dom_sf"/>
</dbReference>
<dbReference type="SUPFAM" id="SSF53300">
    <property type="entry name" value="vWA-like"/>
    <property type="match status" value="1"/>
</dbReference>
<dbReference type="Gene3D" id="2.60.40.3010">
    <property type="match status" value="2"/>
</dbReference>
<dbReference type="SUPFAM" id="SSF52743">
    <property type="entry name" value="Subtilisin-like"/>
    <property type="match status" value="1"/>
</dbReference>
<evidence type="ECO:0000256" key="4">
    <source>
        <dbReference type="PROSITE-ProRule" id="PRU01240"/>
    </source>
</evidence>
<comment type="caution">
    <text evidence="4">Lacks conserved residue(s) required for the propagation of feature annotation.</text>
</comment>
<keyword evidence="1" id="KW-0645">Protease</keyword>
<evidence type="ECO:0000313" key="8">
    <source>
        <dbReference type="Proteomes" id="UP000287908"/>
    </source>
</evidence>
<dbReference type="PROSITE" id="PS00138">
    <property type="entry name" value="SUBTILASE_SER"/>
    <property type="match status" value="1"/>
</dbReference>
<dbReference type="Pfam" id="PF00082">
    <property type="entry name" value="Peptidase_S8"/>
    <property type="match status" value="1"/>
</dbReference>
<evidence type="ECO:0000256" key="3">
    <source>
        <dbReference type="ARBA" id="ARBA00022825"/>
    </source>
</evidence>
<evidence type="ECO:0000259" key="6">
    <source>
        <dbReference type="PROSITE" id="PS50234"/>
    </source>
</evidence>
<dbReference type="GO" id="GO:0006508">
    <property type="term" value="P:proteolysis"/>
    <property type="evidence" value="ECO:0007669"/>
    <property type="project" value="UniProtKB-KW"/>
</dbReference>
<keyword evidence="5" id="KW-0732">Signal</keyword>
<dbReference type="InterPro" id="IPR023828">
    <property type="entry name" value="Peptidase_S8_Ser-AS"/>
</dbReference>
<dbReference type="InterPro" id="IPR002035">
    <property type="entry name" value="VWF_A"/>
</dbReference>
<proteinExistence type="inferred from homology"/>
<comment type="caution">
    <text evidence="7">The sequence shown here is derived from an EMBL/GenBank/DDBJ whole genome shotgun (WGS) entry which is preliminary data.</text>
</comment>
<accession>A0A432ZG82</accession>
<reference evidence="7 8" key="1">
    <citation type="journal article" date="2011" name="Front. Microbiol.">
        <title>Genomic signatures of strain selection and enhancement in Bacillus atrophaeus var. globigii, a historical biowarfare simulant.</title>
        <authorList>
            <person name="Gibbons H.S."/>
            <person name="Broomall S.M."/>
            <person name="McNew L.A."/>
            <person name="Daligault H."/>
            <person name="Chapman C."/>
            <person name="Bruce D."/>
            <person name="Karavis M."/>
            <person name="Krepps M."/>
            <person name="McGregor P.A."/>
            <person name="Hong C."/>
            <person name="Park K.H."/>
            <person name="Akmal A."/>
            <person name="Feldman A."/>
            <person name="Lin J.S."/>
            <person name="Chang W.E."/>
            <person name="Higgs B.W."/>
            <person name="Demirev P."/>
            <person name="Lindquist J."/>
            <person name="Liem A."/>
            <person name="Fochler E."/>
            <person name="Read T.D."/>
            <person name="Tapia R."/>
            <person name="Johnson S."/>
            <person name="Bishop-Lilly K.A."/>
            <person name="Detter C."/>
            <person name="Han C."/>
            <person name="Sozhamannan S."/>
            <person name="Rosenzweig C.N."/>
            <person name="Skowronski E.W."/>
        </authorList>
    </citation>
    <scope>NUCLEOTIDE SEQUENCE [LARGE SCALE GENOMIC DNA]</scope>
    <source>
        <strain evidence="7 8">CL-SP19</strain>
    </source>
</reference>
<sequence>MSSKHTLLTRSVLAALISGSLVACGGSSSDDSGGGEPPETASYLVSTEVTTGGSLDPDQQTVDEGDSADFTVTITDGFTLEAISGCNGSLDGATYTTGAITADCTVSAEFEPIPNEAPTVSATAEPEEVMETETATMNANASDSDGEVANYQWVQTSGDVEVTLEGADSEQCSFVAPDVSADTPVTFEVTVTDDDGDTATSEVSLTITNTPAQAVINSDVTEIDELDSLTLEADTNTGWSYSWAQTAGPEGEFSSTTDALTEYTAPEVNANETVTLELTVTDDKGRTDSAQHDLLVVDLDFSIAWQSKASAAAGSNVVLELTRDVRSSDVVLFSGAEIAPTSIDGNQLTFTVPDESSSGSLVVQGETKDSNSVWLEIGETGLTNAHPDSVFDSTLGEQVVSDFLIVSLVDGSDDATAEEVAATVGGTVLGYDSTLGVYQIGVSADNYAELESQLQTLQGHTAVVSAMMDPIIEDEAIDWSGDPAIGEQRDRNNVQAGAETYQAAVGTDITPMFMALGVSEAGVDYTQVDFDGFAGAESGHPKMTLHSPSVAVDAGGSHGTNVTGLIAGELGDGGNAGLLSALADNHGGAAVLVNSGSSSLVGRLSSTMSMARAGASVINWSWGIHRLVAEDSNEDGTISNDEITDGAMTCADSYTRNNVVNQRQFDGVKSLLTNFFNEFRENHPQTVIVTSAGNGATDAGDFDNRLPSSFDSNQLVVVGAHTSGGLYSDGRSEDEEAASGYETSCFDTSISTDVKRAHYSNYGETVDITASGTIAGWDGSDVVSHRGTSYAVPMVAATVALVQSIDPTLTPVQIKQLLRASALPIENTLAGATTTNVVTRELTVDENPSAAGSGARLNVAGAIEAAVTRYDEGSGSVGEPISVGVGDGPVVETVTFTVPEDNVYDAVDIFFTVDVSGSYYDDLSTFRTQATALIDEFLSAGRDVQIGLSSFSEFPGYGGADSTDYPFRLDLPLTNQSDNLIAALDELMIEFGGDSQESQYEALYQTASRESGWREGALPIIFLATDAPFHDADNESDYPGPGRTATLQRLQDNDIRVYGLQSGGTIDEVLDVTEVTGGEAFLLSRNSSEIVDAVIEAIDSTTQNLSLNLEPFGDFAGLVEKVVPTDSPDANNGQPIEGVQPGDQVSFDVTFNGDGIPTGETVSFSFRLRIVVGGAAVIHEIPVIVTIEG</sequence>
<evidence type="ECO:0000256" key="2">
    <source>
        <dbReference type="ARBA" id="ARBA00022801"/>
    </source>
</evidence>
<dbReference type="EMBL" id="PIQF01000001">
    <property type="protein sequence ID" value="RUO76978.1"/>
    <property type="molecule type" value="Genomic_DNA"/>
</dbReference>
<dbReference type="InterPro" id="IPR018247">
    <property type="entry name" value="EF_Hand_1_Ca_BS"/>
</dbReference>
<dbReference type="Gene3D" id="3.40.50.200">
    <property type="entry name" value="Peptidase S8/S53 domain"/>
    <property type="match status" value="1"/>
</dbReference>
<dbReference type="PROSITE" id="PS00018">
    <property type="entry name" value="EF_HAND_1"/>
    <property type="match status" value="1"/>
</dbReference>
<dbReference type="PROSITE" id="PS50234">
    <property type="entry name" value="VWFA"/>
    <property type="match status" value="1"/>
</dbReference>
<dbReference type="CDD" id="cd00198">
    <property type="entry name" value="vWFA"/>
    <property type="match status" value="1"/>
</dbReference>
<keyword evidence="8" id="KW-1185">Reference proteome</keyword>
<dbReference type="PROSITE" id="PS51257">
    <property type="entry name" value="PROKAR_LIPOPROTEIN"/>
    <property type="match status" value="1"/>
</dbReference>
<name>A0A432ZG82_9GAMM</name>
<feature type="signal peptide" evidence="5">
    <location>
        <begin position="1"/>
        <end position="23"/>
    </location>
</feature>
<keyword evidence="2" id="KW-0378">Hydrolase</keyword>
<evidence type="ECO:0000256" key="5">
    <source>
        <dbReference type="SAM" id="SignalP"/>
    </source>
</evidence>
<dbReference type="Proteomes" id="UP000287908">
    <property type="component" value="Unassembled WGS sequence"/>
</dbReference>
<feature type="chain" id="PRO_5019018396" description="VWFA domain-containing protein" evidence="5">
    <location>
        <begin position="24"/>
        <end position="1189"/>
    </location>
</feature>